<proteinExistence type="predicted"/>
<feature type="region of interest" description="Disordered" evidence="1">
    <location>
        <begin position="236"/>
        <end position="268"/>
    </location>
</feature>
<name>A0A9D1YRR4_9FIRM</name>
<dbReference type="SMART" id="SM00257">
    <property type="entry name" value="LysM"/>
    <property type="match status" value="1"/>
</dbReference>
<dbReference type="CDD" id="cd00118">
    <property type="entry name" value="LysM"/>
    <property type="match status" value="1"/>
</dbReference>
<feature type="domain" description="LysM" evidence="2">
    <location>
        <begin position="367"/>
        <end position="414"/>
    </location>
</feature>
<dbReference type="Gene3D" id="3.10.350.10">
    <property type="entry name" value="LysM domain"/>
    <property type="match status" value="1"/>
</dbReference>
<feature type="region of interest" description="Disordered" evidence="1">
    <location>
        <begin position="306"/>
        <end position="365"/>
    </location>
</feature>
<evidence type="ECO:0000256" key="1">
    <source>
        <dbReference type="SAM" id="MobiDB-lite"/>
    </source>
</evidence>
<dbReference type="Pfam" id="PF01476">
    <property type="entry name" value="LysM"/>
    <property type="match status" value="1"/>
</dbReference>
<dbReference type="SUPFAM" id="SSF54106">
    <property type="entry name" value="LysM domain"/>
    <property type="match status" value="1"/>
</dbReference>
<feature type="compositionally biased region" description="Low complexity" evidence="1">
    <location>
        <begin position="329"/>
        <end position="359"/>
    </location>
</feature>
<dbReference type="InterPro" id="IPR036779">
    <property type="entry name" value="LysM_dom_sf"/>
</dbReference>
<dbReference type="AlphaFoldDB" id="A0A9D1YRR4"/>
<reference evidence="3" key="1">
    <citation type="journal article" date="2021" name="PeerJ">
        <title>Extensive microbial diversity within the chicken gut microbiome revealed by metagenomics and culture.</title>
        <authorList>
            <person name="Gilroy R."/>
            <person name="Ravi A."/>
            <person name="Getino M."/>
            <person name="Pursley I."/>
            <person name="Horton D.L."/>
            <person name="Alikhan N.F."/>
            <person name="Baker D."/>
            <person name="Gharbi K."/>
            <person name="Hall N."/>
            <person name="Watson M."/>
            <person name="Adriaenssens E.M."/>
            <person name="Foster-Nyarko E."/>
            <person name="Jarju S."/>
            <person name="Secka A."/>
            <person name="Antonio M."/>
            <person name="Oren A."/>
            <person name="Chaudhuri R.R."/>
            <person name="La Ragione R."/>
            <person name="Hildebrand F."/>
            <person name="Pallen M.J."/>
        </authorList>
    </citation>
    <scope>NUCLEOTIDE SEQUENCE</scope>
    <source>
        <strain evidence="3">ChiSxjej3B15-24422</strain>
    </source>
</reference>
<dbReference type="Proteomes" id="UP000824007">
    <property type="component" value="Unassembled WGS sequence"/>
</dbReference>
<feature type="region of interest" description="Disordered" evidence="1">
    <location>
        <begin position="143"/>
        <end position="207"/>
    </location>
</feature>
<evidence type="ECO:0000313" key="3">
    <source>
        <dbReference type="EMBL" id="HIY61723.1"/>
    </source>
</evidence>
<feature type="compositionally biased region" description="Basic and acidic residues" evidence="1">
    <location>
        <begin position="143"/>
        <end position="175"/>
    </location>
</feature>
<evidence type="ECO:0000259" key="2">
    <source>
        <dbReference type="PROSITE" id="PS51782"/>
    </source>
</evidence>
<feature type="compositionally biased region" description="Acidic residues" evidence="1">
    <location>
        <begin position="317"/>
        <end position="328"/>
    </location>
</feature>
<evidence type="ECO:0000313" key="4">
    <source>
        <dbReference type="Proteomes" id="UP000824007"/>
    </source>
</evidence>
<organism evidence="3 4">
    <name type="scientific">Candidatus Eisenbergiella pullistercoris</name>
    <dbReference type="NCBI Taxonomy" id="2838555"/>
    <lineage>
        <taxon>Bacteria</taxon>
        <taxon>Bacillati</taxon>
        <taxon>Bacillota</taxon>
        <taxon>Clostridia</taxon>
        <taxon>Lachnospirales</taxon>
        <taxon>Lachnospiraceae</taxon>
        <taxon>Eisenbergiella</taxon>
    </lineage>
</organism>
<comment type="caution">
    <text evidence="3">The sequence shown here is derived from an EMBL/GenBank/DDBJ whole genome shotgun (WGS) entry which is preliminary data.</text>
</comment>
<dbReference type="PROSITE" id="PS51782">
    <property type="entry name" value="LYSM"/>
    <property type="match status" value="1"/>
</dbReference>
<gene>
    <name evidence="3" type="ORF">H9831_13790</name>
</gene>
<dbReference type="InterPro" id="IPR018392">
    <property type="entry name" value="LysM"/>
</dbReference>
<dbReference type="EMBL" id="DXDD01000170">
    <property type="protein sequence ID" value="HIY61723.1"/>
    <property type="molecule type" value="Genomic_DNA"/>
</dbReference>
<accession>A0A9D1YRR4</accession>
<reference evidence="3" key="2">
    <citation type="submission" date="2021-04" db="EMBL/GenBank/DDBJ databases">
        <authorList>
            <person name="Gilroy R."/>
        </authorList>
    </citation>
    <scope>NUCLEOTIDE SEQUENCE</scope>
    <source>
        <strain evidence="3">ChiSxjej3B15-24422</strain>
    </source>
</reference>
<protein>
    <submittedName>
        <fullName evidence="3">LysM peptidoglycan-binding domain-containing protein</fullName>
    </submittedName>
</protein>
<sequence length="416" mass="45731">MQIPKNVIQTGEPDPCHKIYVEDYVHTLLTQYRENEADFCLYGKLEQEGEITYYFIYGAAKEEPGWELMESRYFALQHRIGEATFDEKEAWAFFEDGYSAPLNGFFIFYEQNEDMQSYLIAMHQNRPGEKAVTFRHKAVERAEKAVEKADEKEKEKDGGKEPRRILRRPEQKELHAAQSDPQTGGRTGRYRQTAGPRGADSTKKAMEREERTGFRIKAIAAAVLLGLCAAAITSANEGQKAETAGNFFTQTPGGEGEEKENDGAGSDIPEDDVLVVEETQLSAPDIAPAADSLEAETAFAPAADSLEAETASIPAEAETEDSIAEEEPAPLAAEASAPETVSAPPEEASAPETASASPEEVPEADTVTYIVRRGDNLAEICRRQYGSTDRLKEIAALNQLADPNHLIPGQQILLPQ</sequence>